<dbReference type="PROSITE" id="PS00893">
    <property type="entry name" value="NUDIX_BOX"/>
    <property type="match status" value="1"/>
</dbReference>
<dbReference type="InterPro" id="IPR000086">
    <property type="entry name" value="NUDIX_hydrolase_dom"/>
</dbReference>
<protein>
    <recommendedName>
        <fullName evidence="2">Bis(5'-nucleosyl)-tetraphosphatase [asymmetrical]</fullName>
    </recommendedName>
    <alternativeName>
        <fullName evidence="5">Diadenosine 5',5'''-P1,P4-tetraphosphate asymmetrical hydrolase</fullName>
    </alternativeName>
</protein>
<keyword evidence="4 6" id="KW-0378">Hydrolase</keyword>
<dbReference type="SUPFAM" id="SSF55811">
    <property type="entry name" value="Nudix"/>
    <property type="match status" value="1"/>
</dbReference>
<dbReference type="GO" id="GO:0006167">
    <property type="term" value="P:AMP biosynthetic process"/>
    <property type="evidence" value="ECO:0007669"/>
    <property type="project" value="TreeGrafter"/>
</dbReference>
<dbReference type="CDD" id="cd03428">
    <property type="entry name" value="NUDIX_Ap4A_Nudt2"/>
    <property type="match status" value="1"/>
</dbReference>
<dbReference type="RefSeq" id="WP_005722491.1">
    <property type="nucleotide sequence ID" value="NZ_CAZZQD010000001.1"/>
</dbReference>
<dbReference type="PROSITE" id="PS51462">
    <property type="entry name" value="NUDIX"/>
    <property type="match status" value="1"/>
</dbReference>
<dbReference type="GO" id="GO:0004081">
    <property type="term" value="F:bis(5'-nucleosyl)-tetraphosphatase (asymmetrical) activity"/>
    <property type="evidence" value="ECO:0007669"/>
    <property type="project" value="TreeGrafter"/>
</dbReference>
<dbReference type="Gene3D" id="3.90.79.10">
    <property type="entry name" value="Nucleoside Triphosphate Pyrophosphohydrolase"/>
    <property type="match status" value="1"/>
</dbReference>
<evidence type="ECO:0000313" key="11">
    <source>
        <dbReference type="Proteomes" id="UP000289808"/>
    </source>
</evidence>
<feature type="domain" description="Nudix hydrolase" evidence="7">
    <location>
        <begin position="2"/>
        <end position="133"/>
    </location>
</feature>
<dbReference type="AlphaFoldDB" id="A0A4R6CVX5"/>
<evidence type="ECO:0000259" key="7">
    <source>
        <dbReference type="PROSITE" id="PS51462"/>
    </source>
</evidence>
<evidence type="ECO:0000256" key="2">
    <source>
        <dbReference type="ARBA" id="ARBA00018911"/>
    </source>
</evidence>
<gene>
    <name evidence="8" type="ORF">ABVC42_08345</name>
    <name evidence="10" type="ORF">CEE75_02610</name>
    <name evidence="9" type="ORF">ERD32_03840</name>
</gene>
<proteinExistence type="inferred from homology"/>
<dbReference type="Proteomes" id="UP001434419">
    <property type="component" value="Unassembled WGS sequence"/>
</dbReference>
<dbReference type="Pfam" id="PF00293">
    <property type="entry name" value="NUDIX"/>
    <property type="match status" value="1"/>
</dbReference>
<evidence type="ECO:0000313" key="10">
    <source>
        <dbReference type="EMBL" id="TDN33375.1"/>
    </source>
</evidence>
<dbReference type="Proteomes" id="UP000289808">
    <property type="component" value="Unassembled WGS sequence"/>
</dbReference>
<evidence type="ECO:0000313" key="9">
    <source>
        <dbReference type="EMBL" id="RXF58250.1"/>
    </source>
</evidence>
<dbReference type="PANTHER" id="PTHR21340:SF0">
    <property type="entry name" value="BIS(5'-NUCLEOSYL)-TETRAPHOSPHATASE [ASYMMETRICAL]"/>
    <property type="match status" value="1"/>
</dbReference>
<dbReference type="EMBL" id="NKLP01000041">
    <property type="protein sequence ID" value="TDN33375.1"/>
    <property type="molecule type" value="Genomic_DNA"/>
</dbReference>
<keyword evidence="13" id="KW-1185">Reference proteome</keyword>
<dbReference type="Proteomes" id="UP000295195">
    <property type="component" value="Unassembled WGS sequence"/>
</dbReference>
<organism evidence="10 12">
    <name type="scientific">Lactobacillus crispatus</name>
    <dbReference type="NCBI Taxonomy" id="47770"/>
    <lineage>
        <taxon>Bacteria</taxon>
        <taxon>Bacillati</taxon>
        <taxon>Bacillota</taxon>
        <taxon>Bacilli</taxon>
        <taxon>Lactobacillales</taxon>
        <taxon>Lactobacillaceae</taxon>
        <taxon>Lactobacillus</taxon>
    </lineage>
</organism>
<dbReference type="InterPro" id="IPR015797">
    <property type="entry name" value="NUDIX_hydrolase-like_dom_sf"/>
</dbReference>
<dbReference type="EMBL" id="JBETVU010000012">
    <property type="protein sequence ID" value="MES5149921.1"/>
    <property type="molecule type" value="Genomic_DNA"/>
</dbReference>
<reference evidence="9 11" key="2">
    <citation type="submission" date="2019-01" db="EMBL/GenBank/DDBJ databases">
        <title>The genome sequence of Lactobacillus crispatus L49.</title>
        <authorList>
            <person name="Zhong J."/>
            <person name="Zhang J."/>
        </authorList>
    </citation>
    <scope>NUCLEOTIDE SEQUENCE [LARGE SCALE GENOMIC DNA]</scope>
    <source>
        <strain evidence="9 11">L49</strain>
    </source>
</reference>
<dbReference type="InterPro" id="IPR003565">
    <property type="entry name" value="Tetra_PHTase"/>
</dbReference>
<comment type="similarity">
    <text evidence="1 6">Belongs to the Nudix hydrolase family.</text>
</comment>
<dbReference type="InterPro" id="IPR051325">
    <property type="entry name" value="Nudix_hydrolase_domain"/>
</dbReference>
<dbReference type="PANTHER" id="PTHR21340">
    <property type="entry name" value="DIADENOSINE 5,5-P1,P4-TETRAPHOSPHATE PYROPHOSPHOHYDROLASE MUTT"/>
    <property type="match status" value="1"/>
</dbReference>
<reference evidence="8" key="3">
    <citation type="submission" date="2024-06" db="EMBL/GenBank/DDBJ databases">
        <title>Vaginal Lactobacillus fatty acid response mechanisms reveal a metabolite-targeted strategy for bacterial vaginosis treatment.</title>
        <authorList>
            <person name="Zhu M."/>
            <person name="Blainey P.C."/>
            <person name="Bloom S.M."/>
            <person name="Kwon D.S."/>
        </authorList>
    </citation>
    <scope>NUCLEOTIDE SEQUENCE</scope>
    <source>
        <strain evidence="8">194_F1_1</strain>
    </source>
</reference>
<name>A0A4R6CVX5_9LACO</name>
<reference evidence="10 12" key="1">
    <citation type="submission" date="2017-06" db="EMBL/GenBank/DDBJ databases">
        <authorList>
            <person name="Swanenburg J."/>
            <person name="Kort R."/>
        </authorList>
    </citation>
    <scope>NUCLEOTIDE SEQUENCE [LARGE SCALE GENOMIC DNA]</scope>
    <source>
        <strain evidence="10 12">RL05</strain>
    </source>
</reference>
<accession>A0A4R6CVX5</accession>
<dbReference type="GO" id="GO:0000166">
    <property type="term" value="F:nucleotide binding"/>
    <property type="evidence" value="ECO:0007669"/>
    <property type="project" value="UniProtKB-KW"/>
</dbReference>
<evidence type="ECO:0000256" key="4">
    <source>
        <dbReference type="ARBA" id="ARBA00022801"/>
    </source>
</evidence>
<keyword evidence="3" id="KW-0547">Nucleotide-binding</keyword>
<dbReference type="GO" id="GO:0006754">
    <property type="term" value="P:ATP biosynthetic process"/>
    <property type="evidence" value="ECO:0007669"/>
    <property type="project" value="TreeGrafter"/>
</dbReference>
<dbReference type="EMBL" id="SCLX01000015">
    <property type="protein sequence ID" value="RXF58250.1"/>
    <property type="molecule type" value="Genomic_DNA"/>
</dbReference>
<dbReference type="InterPro" id="IPR020476">
    <property type="entry name" value="Nudix_hydrolase"/>
</dbReference>
<dbReference type="InterPro" id="IPR020084">
    <property type="entry name" value="NUDIX_hydrolase_CS"/>
</dbReference>
<evidence type="ECO:0000256" key="6">
    <source>
        <dbReference type="RuleBase" id="RU003476"/>
    </source>
</evidence>
<evidence type="ECO:0000313" key="12">
    <source>
        <dbReference type="Proteomes" id="UP000295195"/>
    </source>
</evidence>
<evidence type="ECO:0000256" key="5">
    <source>
        <dbReference type="ARBA" id="ARBA00032644"/>
    </source>
</evidence>
<sequence length="137" mass="15960">MKMEHSAGAVIYRERRSGELKYLIVQSVVNHNWGFPKGHLENNETAEEAARREVFEEVGLKPNFDFTFREKTEYQLTVDKAKTVVYFVASYVAGQEVNIQKEEILASKWVNLAEAQKYLTEHEKMDILTKAQNYIEQ</sequence>
<evidence type="ECO:0000313" key="8">
    <source>
        <dbReference type="EMBL" id="MES5149921.1"/>
    </source>
</evidence>
<evidence type="ECO:0000256" key="1">
    <source>
        <dbReference type="ARBA" id="ARBA00005582"/>
    </source>
</evidence>
<dbReference type="PRINTS" id="PR00502">
    <property type="entry name" value="NUDIXFAMILY"/>
</dbReference>
<evidence type="ECO:0000313" key="13">
    <source>
        <dbReference type="Proteomes" id="UP001434419"/>
    </source>
</evidence>
<comment type="caution">
    <text evidence="10">The sequence shown here is derived from an EMBL/GenBank/DDBJ whole genome shotgun (WGS) entry which is preliminary data.</text>
</comment>
<evidence type="ECO:0000256" key="3">
    <source>
        <dbReference type="ARBA" id="ARBA00022741"/>
    </source>
</evidence>